<evidence type="ECO:0000256" key="1">
    <source>
        <dbReference type="SAM" id="Phobius"/>
    </source>
</evidence>
<dbReference type="InterPro" id="IPR013216">
    <property type="entry name" value="Methyltransf_11"/>
</dbReference>
<name>A0A4V6RR81_9GAMM</name>
<evidence type="ECO:0000313" key="3">
    <source>
        <dbReference type="EMBL" id="THD08641.1"/>
    </source>
</evidence>
<evidence type="ECO:0000313" key="4">
    <source>
        <dbReference type="Proteomes" id="UP000306317"/>
    </source>
</evidence>
<gene>
    <name evidence="3" type="ORF">B1991_04780</name>
</gene>
<dbReference type="Pfam" id="PF08241">
    <property type="entry name" value="Methyltransf_11"/>
    <property type="match status" value="1"/>
</dbReference>
<dbReference type="GO" id="GO:0008757">
    <property type="term" value="F:S-adenosylmethionine-dependent methyltransferase activity"/>
    <property type="evidence" value="ECO:0007669"/>
    <property type="project" value="InterPro"/>
</dbReference>
<dbReference type="CDD" id="cd02440">
    <property type="entry name" value="AdoMet_MTases"/>
    <property type="match status" value="1"/>
</dbReference>
<comment type="caution">
    <text evidence="3">The sequence shown here is derived from an EMBL/GenBank/DDBJ whole genome shotgun (WGS) entry which is preliminary data.</text>
</comment>
<evidence type="ECO:0000259" key="2">
    <source>
        <dbReference type="Pfam" id="PF08241"/>
    </source>
</evidence>
<accession>A0A4V6RR81</accession>
<sequence>MIRDCARLLRRTPVHPQWLLGRRQVPGGLASATGLILDIGAADRWIAAHLPEAASYVALDYPATGNEFYNARPDIFADACRLPVADACVDGVVCLEVIEHVPDPAQAVREIARVLKPGGRAWISMPFLYPVHNEPYDFQRFTEFGLRRDMARAELDVIDLHHSGHAVRAAGLILCLAIAGGVDTRRGVLKGLLLPVAMIAILATNVATWLLSLVWPDWANISTGHYLEVRKPDESVSIPDGT</sequence>
<keyword evidence="1" id="KW-0812">Transmembrane</keyword>
<dbReference type="RefSeq" id="WP_281280527.1">
    <property type="nucleotide sequence ID" value="NZ_MWIO01000014.1"/>
</dbReference>
<feature type="domain" description="Methyltransferase type 11" evidence="2">
    <location>
        <begin position="37"/>
        <end position="122"/>
    </location>
</feature>
<keyword evidence="1" id="KW-0472">Membrane</keyword>
<dbReference type="EMBL" id="MWIO01000014">
    <property type="protein sequence ID" value="THD08641.1"/>
    <property type="molecule type" value="Genomic_DNA"/>
</dbReference>
<keyword evidence="1" id="KW-1133">Transmembrane helix</keyword>
<feature type="transmembrane region" description="Helical" evidence="1">
    <location>
        <begin position="192"/>
        <end position="215"/>
    </location>
</feature>
<dbReference type="InterPro" id="IPR029063">
    <property type="entry name" value="SAM-dependent_MTases_sf"/>
</dbReference>
<dbReference type="SUPFAM" id="SSF53335">
    <property type="entry name" value="S-adenosyl-L-methionine-dependent methyltransferases"/>
    <property type="match status" value="1"/>
</dbReference>
<organism evidence="3 4">
    <name type="scientific">Rhodanobacter lindaniclasticus</name>
    <dbReference type="NCBI Taxonomy" id="75310"/>
    <lineage>
        <taxon>Bacteria</taxon>
        <taxon>Pseudomonadati</taxon>
        <taxon>Pseudomonadota</taxon>
        <taxon>Gammaproteobacteria</taxon>
        <taxon>Lysobacterales</taxon>
        <taxon>Rhodanobacteraceae</taxon>
        <taxon>Rhodanobacter</taxon>
    </lineage>
</organism>
<protein>
    <recommendedName>
        <fullName evidence="2">Methyltransferase type 11 domain-containing protein</fullName>
    </recommendedName>
</protein>
<dbReference type="Gene3D" id="3.40.50.150">
    <property type="entry name" value="Vaccinia Virus protein VP39"/>
    <property type="match status" value="1"/>
</dbReference>
<reference evidence="3 4" key="1">
    <citation type="submission" date="2017-02" db="EMBL/GenBank/DDBJ databases">
        <title>Whole genome sequencing of Rhodanobacter lindaniclasticus DSM 17932.</title>
        <authorList>
            <person name="Kumar S."/>
            <person name="Patil P."/>
            <person name="Patil P.B."/>
        </authorList>
    </citation>
    <scope>NUCLEOTIDE SEQUENCE [LARGE SCALE GENOMIC DNA]</scope>
    <source>
        <strain evidence="3 4">DSM 17932</strain>
    </source>
</reference>
<dbReference type="Proteomes" id="UP000306317">
    <property type="component" value="Unassembled WGS sequence"/>
</dbReference>
<proteinExistence type="predicted"/>
<keyword evidence="4" id="KW-1185">Reference proteome</keyword>
<dbReference type="AlphaFoldDB" id="A0A4V6RR81"/>